<evidence type="ECO:0000313" key="2">
    <source>
        <dbReference type="EMBL" id="KAJ8320956.1"/>
    </source>
</evidence>
<dbReference type="InterPro" id="IPR051599">
    <property type="entry name" value="Cell_Envelope_Assoc"/>
</dbReference>
<dbReference type="PANTHER" id="PTHR30336:SF20">
    <property type="entry name" value="DUF218 DOMAIN-CONTAINING PROTEIN"/>
    <property type="match status" value="1"/>
</dbReference>
<feature type="domain" description="DUF218" evidence="1">
    <location>
        <begin position="15"/>
        <end position="132"/>
    </location>
</feature>
<gene>
    <name evidence="2" type="ORF">KUTeg_002543</name>
</gene>
<dbReference type="EMBL" id="JARBDR010000141">
    <property type="protein sequence ID" value="KAJ8320956.1"/>
    <property type="molecule type" value="Genomic_DNA"/>
</dbReference>
<dbReference type="InterPro" id="IPR014729">
    <property type="entry name" value="Rossmann-like_a/b/a_fold"/>
</dbReference>
<evidence type="ECO:0000259" key="1">
    <source>
        <dbReference type="Pfam" id="PF02698"/>
    </source>
</evidence>
<dbReference type="InterPro" id="IPR003848">
    <property type="entry name" value="DUF218"/>
</dbReference>
<dbReference type="Pfam" id="PF02698">
    <property type="entry name" value="DUF218"/>
    <property type="match status" value="1"/>
</dbReference>
<dbReference type="CDD" id="cd06259">
    <property type="entry name" value="YdcF-like"/>
    <property type="match status" value="1"/>
</dbReference>
<dbReference type="Gene3D" id="3.40.50.620">
    <property type="entry name" value="HUPs"/>
    <property type="match status" value="1"/>
</dbReference>
<proteinExistence type="predicted"/>
<accession>A0ABQ9FW34</accession>
<evidence type="ECO:0000313" key="3">
    <source>
        <dbReference type="Proteomes" id="UP001217089"/>
    </source>
</evidence>
<organism evidence="2 3">
    <name type="scientific">Tegillarca granosa</name>
    <name type="common">Malaysian cockle</name>
    <name type="synonym">Anadara granosa</name>
    <dbReference type="NCBI Taxonomy" id="220873"/>
    <lineage>
        <taxon>Eukaryota</taxon>
        <taxon>Metazoa</taxon>
        <taxon>Spiralia</taxon>
        <taxon>Lophotrochozoa</taxon>
        <taxon>Mollusca</taxon>
        <taxon>Bivalvia</taxon>
        <taxon>Autobranchia</taxon>
        <taxon>Pteriomorphia</taxon>
        <taxon>Arcoida</taxon>
        <taxon>Arcoidea</taxon>
        <taxon>Arcidae</taxon>
        <taxon>Tegillarca</taxon>
    </lineage>
</organism>
<reference evidence="2 3" key="1">
    <citation type="submission" date="2022-12" db="EMBL/GenBank/DDBJ databases">
        <title>Chromosome-level genome of Tegillarca granosa.</title>
        <authorList>
            <person name="Kim J."/>
        </authorList>
    </citation>
    <scope>NUCLEOTIDE SEQUENCE [LARGE SCALE GENOMIC DNA]</scope>
    <source>
        <strain evidence="2">Teg-2019</strain>
        <tissue evidence="2">Adductor muscle</tissue>
    </source>
</reference>
<sequence>MTINLSAASLETNRDIIIGLGSHDPRVAEEAARLFLDGWAETLMFSGKSGNLTKGKWDKPEAEIFYDIAVSMGVPPTSILLETDSTNTGENFKFCYEKLKQLKIVPKRIIVVQKPHMGRRTFATFKKQWPQEANDTEVIVTSQNISLLRYPSDCVGDLKDVITVTVGYLQRMQIYAALGYQIPQEIPDSVTKAYIYLKKHWVL</sequence>
<name>A0ABQ9FW34_TEGGR</name>
<comment type="caution">
    <text evidence="2">The sequence shown here is derived from an EMBL/GenBank/DDBJ whole genome shotgun (WGS) entry which is preliminary data.</text>
</comment>
<dbReference type="PANTHER" id="PTHR30336">
    <property type="entry name" value="INNER MEMBRANE PROTEIN, PROBABLE PERMEASE"/>
    <property type="match status" value="1"/>
</dbReference>
<dbReference type="Proteomes" id="UP001217089">
    <property type="component" value="Unassembled WGS sequence"/>
</dbReference>
<keyword evidence="3" id="KW-1185">Reference proteome</keyword>
<protein>
    <recommendedName>
        <fullName evidence="1">DUF218 domain-containing protein</fullName>
    </recommendedName>
</protein>